<protein>
    <submittedName>
        <fullName evidence="1">Uncharacterized protein</fullName>
    </submittedName>
</protein>
<sequence>MRLVTAVVTELSHGAKPHKYLGFGHPCDKCDNFSLYSIDIYLKPREKRPRRRIYARI</sequence>
<evidence type="ECO:0000313" key="1">
    <source>
        <dbReference type="EMBL" id="DAD77098.1"/>
    </source>
</evidence>
<organism evidence="1">
    <name type="scientific">Siphoviridae sp. ct0d96</name>
    <dbReference type="NCBI Taxonomy" id="2826268"/>
    <lineage>
        <taxon>Viruses</taxon>
        <taxon>Duplodnaviria</taxon>
        <taxon>Heunggongvirae</taxon>
        <taxon>Uroviricota</taxon>
        <taxon>Caudoviricetes</taxon>
    </lineage>
</organism>
<proteinExistence type="predicted"/>
<accession>A0A8S5M4C9</accession>
<dbReference type="EMBL" id="BK014817">
    <property type="protein sequence ID" value="DAD77098.1"/>
    <property type="molecule type" value="Genomic_DNA"/>
</dbReference>
<name>A0A8S5M4C9_9CAUD</name>
<reference evidence="1" key="1">
    <citation type="journal article" date="2021" name="Proc. Natl. Acad. Sci. U.S.A.">
        <title>A Catalog of Tens of Thousands of Viruses from Human Metagenomes Reveals Hidden Associations with Chronic Diseases.</title>
        <authorList>
            <person name="Tisza M.J."/>
            <person name="Buck C.B."/>
        </authorList>
    </citation>
    <scope>NUCLEOTIDE SEQUENCE</scope>
    <source>
        <strain evidence="1">Ct0d96</strain>
    </source>
</reference>